<keyword evidence="2" id="KW-1185">Reference proteome</keyword>
<organism evidence="1 2">
    <name type="scientific">Maudiozyma humilis</name>
    <name type="common">Sour dough yeast</name>
    <name type="synonym">Kazachstania humilis</name>
    <dbReference type="NCBI Taxonomy" id="51915"/>
    <lineage>
        <taxon>Eukaryota</taxon>
        <taxon>Fungi</taxon>
        <taxon>Dikarya</taxon>
        <taxon>Ascomycota</taxon>
        <taxon>Saccharomycotina</taxon>
        <taxon>Saccharomycetes</taxon>
        <taxon>Saccharomycetales</taxon>
        <taxon>Saccharomycetaceae</taxon>
        <taxon>Maudiozyma</taxon>
    </lineage>
</organism>
<sequence length="151" mass="16474">MTEGSMAVPILEVSAVSPAYLHRQYCFFEDVQTIPANRKTKPQQAKQYPQIIGQPYKSCSPISLQPLVPGNSVGNSQIWKLVTSANPNREQTTEVTAVNVKPHGSLPPPELVPRPEPPCIVSSHLSTDSHAYASLYQRMSAGHRDTVGPLS</sequence>
<reference evidence="1 2" key="1">
    <citation type="journal article" date="2023" name="Elife">
        <title>Identification of key yeast species and microbe-microbe interactions impacting larval growth of Drosophila in the wild.</title>
        <authorList>
            <person name="Mure A."/>
            <person name="Sugiura Y."/>
            <person name="Maeda R."/>
            <person name="Honda K."/>
            <person name="Sakurai N."/>
            <person name="Takahashi Y."/>
            <person name="Watada M."/>
            <person name="Katoh T."/>
            <person name="Gotoh A."/>
            <person name="Gotoh Y."/>
            <person name="Taniguchi I."/>
            <person name="Nakamura K."/>
            <person name="Hayashi T."/>
            <person name="Katayama T."/>
            <person name="Uemura T."/>
            <person name="Hattori Y."/>
        </authorList>
    </citation>
    <scope>NUCLEOTIDE SEQUENCE [LARGE SCALE GENOMIC DNA]</scope>
    <source>
        <strain evidence="1 2">KH-74</strain>
    </source>
</reference>
<protein>
    <submittedName>
        <fullName evidence="1">Uncharacterized protein</fullName>
    </submittedName>
</protein>
<comment type="caution">
    <text evidence="1">The sequence shown here is derived from an EMBL/GenBank/DDBJ whole genome shotgun (WGS) entry which is preliminary data.</text>
</comment>
<dbReference type="Proteomes" id="UP001377567">
    <property type="component" value="Unassembled WGS sequence"/>
</dbReference>
<proteinExistence type="predicted"/>
<name>A0AAV5RWW3_MAUHU</name>
<evidence type="ECO:0000313" key="1">
    <source>
        <dbReference type="EMBL" id="GMM55748.1"/>
    </source>
</evidence>
<accession>A0AAV5RWW3</accession>
<dbReference type="AlphaFoldDB" id="A0AAV5RWW3"/>
<dbReference type="EMBL" id="BTGD01000006">
    <property type="protein sequence ID" value="GMM55748.1"/>
    <property type="molecule type" value="Genomic_DNA"/>
</dbReference>
<evidence type="ECO:0000313" key="2">
    <source>
        <dbReference type="Proteomes" id="UP001377567"/>
    </source>
</evidence>
<gene>
    <name evidence="1" type="ORF">DAKH74_023640</name>
</gene>